<evidence type="ECO:0000256" key="6">
    <source>
        <dbReference type="ARBA" id="ARBA00022741"/>
    </source>
</evidence>
<comment type="catalytic activity">
    <reaction evidence="1">
        <text>ATP + protein L-histidine = ADP + protein N-phospho-L-histidine.</text>
        <dbReference type="EC" id="2.7.13.3"/>
    </reaction>
</comment>
<keyword evidence="8" id="KW-0067">ATP-binding</keyword>
<keyword evidence="9" id="KW-0902">Two-component regulatory system</keyword>
<keyword evidence="17" id="KW-1185">Reference proteome</keyword>
<comment type="subcellular location">
    <subcellularLocation>
        <location evidence="2">Membrane</location>
    </subcellularLocation>
</comment>
<evidence type="ECO:0000259" key="15">
    <source>
        <dbReference type="PROSITE" id="PS50110"/>
    </source>
</evidence>
<feature type="modified residue" description="4-aspartylphosphate" evidence="12">
    <location>
        <position position="494"/>
    </location>
</feature>
<dbReference type="AlphaFoldDB" id="A0A1V3A0E9"/>
<gene>
    <name evidence="16" type="ORF">B1A74_05545</name>
</gene>
<dbReference type="FunFam" id="1.10.287.130:FF:000038">
    <property type="entry name" value="Sensory transduction histidine kinase"/>
    <property type="match status" value="1"/>
</dbReference>
<dbReference type="RefSeq" id="WP_019591431.1">
    <property type="nucleotide sequence ID" value="NZ_MUZR01000014.1"/>
</dbReference>
<dbReference type="SMART" id="SM00448">
    <property type="entry name" value="REC"/>
    <property type="match status" value="2"/>
</dbReference>
<dbReference type="GO" id="GO:0000155">
    <property type="term" value="F:phosphorelay sensor kinase activity"/>
    <property type="evidence" value="ECO:0007669"/>
    <property type="project" value="InterPro"/>
</dbReference>
<dbReference type="Proteomes" id="UP000189177">
    <property type="component" value="Unassembled WGS sequence"/>
</dbReference>
<keyword evidence="5" id="KW-0808">Transferase</keyword>
<dbReference type="GO" id="GO:0005524">
    <property type="term" value="F:ATP binding"/>
    <property type="evidence" value="ECO:0007669"/>
    <property type="project" value="UniProtKB-KW"/>
</dbReference>
<dbReference type="SMART" id="SM00387">
    <property type="entry name" value="HATPase_c"/>
    <property type="match status" value="1"/>
</dbReference>
<dbReference type="Gene3D" id="3.40.50.2300">
    <property type="match status" value="2"/>
</dbReference>
<dbReference type="CDD" id="cd17574">
    <property type="entry name" value="REC_OmpR"/>
    <property type="match status" value="1"/>
</dbReference>
<feature type="region of interest" description="Disordered" evidence="13">
    <location>
        <begin position="297"/>
        <end position="320"/>
    </location>
</feature>
<dbReference type="SUPFAM" id="SSF47384">
    <property type="entry name" value="Homodimeric domain of signal transducing histidine kinase"/>
    <property type="match status" value="1"/>
</dbReference>
<dbReference type="PANTHER" id="PTHR43047:SF72">
    <property type="entry name" value="OSMOSENSING HISTIDINE PROTEIN KINASE SLN1"/>
    <property type="match status" value="1"/>
</dbReference>
<dbReference type="InterPro" id="IPR001789">
    <property type="entry name" value="Sig_transdc_resp-reg_receiver"/>
</dbReference>
<dbReference type="PROSITE" id="PS50110">
    <property type="entry name" value="RESPONSE_REGULATORY"/>
    <property type="match status" value="2"/>
</dbReference>
<dbReference type="GO" id="GO:0005886">
    <property type="term" value="C:plasma membrane"/>
    <property type="evidence" value="ECO:0007669"/>
    <property type="project" value="TreeGrafter"/>
</dbReference>
<dbReference type="PROSITE" id="PS50109">
    <property type="entry name" value="HIS_KIN"/>
    <property type="match status" value="1"/>
</dbReference>
<dbReference type="InterPro" id="IPR036890">
    <property type="entry name" value="HATPase_C_sf"/>
</dbReference>
<dbReference type="InterPro" id="IPR003661">
    <property type="entry name" value="HisK_dim/P_dom"/>
</dbReference>
<dbReference type="CDD" id="cd16922">
    <property type="entry name" value="HATPase_EvgS-ArcB-TorS-like"/>
    <property type="match status" value="1"/>
</dbReference>
<keyword evidence="11" id="KW-0131">Cell cycle</keyword>
<evidence type="ECO:0000313" key="17">
    <source>
        <dbReference type="Proteomes" id="UP000189177"/>
    </source>
</evidence>
<dbReference type="InterPro" id="IPR036097">
    <property type="entry name" value="HisK_dim/P_sf"/>
</dbReference>
<evidence type="ECO:0000256" key="8">
    <source>
        <dbReference type="ARBA" id="ARBA00022840"/>
    </source>
</evidence>
<feature type="modified residue" description="4-aspartylphosphate" evidence="12">
    <location>
        <position position="374"/>
    </location>
</feature>
<evidence type="ECO:0000256" key="2">
    <source>
        <dbReference type="ARBA" id="ARBA00004370"/>
    </source>
</evidence>
<dbReference type="EC" id="2.7.13.3" evidence="3"/>
<evidence type="ECO:0000259" key="14">
    <source>
        <dbReference type="PROSITE" id="PS50109"/>
    </source>
</evidence>
<evidence type="ECO:0000256" key="11">
    <source>
        <dbReference type="ARBA" id="ARBA00023306"/>
    </source>
</evidence>
<feature type="region of interest" description="Disordered" evidence="13">
    <location>
        <begin position="1"/>
        <end position="23"/>
    </location>
</feature>
<evidence type="ECO:0000313" key="16">
    <source>
        <dbReference type="EMBL" id="OOC10563.1"/>
    </source>
</evidence>
<sequence>MDDGSTLQRRLDRERAARKQAERIAEEKTREIFESNRELRRLNENLENEVANRTAELQAARDEAVEANQAKSLFLANMSHELRTPLNAIIGYSEILLEEAGDDGANELLTDLHRILSAGKHLLSLINDILDLSKIEAGKMDIHLESFVVGEQLREVMATVEPLAEKNGNRLVLDVDPGIEAMTMHSDLTKWRQGVFNLLSNACKFTEQGVVTLSVFHEPDSSGGQLRFSVNDTGIGMTPDQMKRLFQAFSQADASTTRKFGGTGLGLAITRHFCQMLGGEIRVVSEYGEGSTFTMELPVTTPSGETPPEVRGGESATGNATHGTTILVVDDDPSVRDLLARQLRSEGYCVEVATDGEQALQKAREIRPVAITLDVMMPQMDGWAVLSRIKRDRVLTDIPVVMVTIMDQKTTGFALGATDYVTKPVDRKRLATVLSKLTTSEPRNRILVVEDDAGTRDVLQRTLQRDGWMVSLASDGVEGLERLRSEPPAAILLDLMMPRMDGFDFLEEIRRNPDWKDIPVIVVTAKELSNAELERLHGRVSEVIGKKPRELEELFGHIRSVISEHQAAD</sequence>
<evidence type="ECO:0000256" key="4">
    <source>
        <dbReference type="ARBA" id="ARBA00022553"/>
    </source>
</evidence>
<keyword evidence="4 12" id="KW-0597">Phosphoprotein</keyword>
<comment type="caution">
    <text evidence="16">The sequence shown here is derived from an EMBL/GenBank/DDBJ whole genome shotgun (WGS) entry which is preliminary data.</text>
</comment>
<protein>
    <recommendedName>
        <fullName evidence="3">histidine kinase</fullName>
        <ecNumber evidence="3">2.7.13.3</ecNumber>
    </recommendedName>
</protein>
<dbReference type="SMART" id="SM00388">
    <property type="entry name" value="HisKA"/>
    <property type="match status" value="1"/>
</dbReference>
<evidence type="ECO:0000256" key="7">
    <source>
        <dbReference type="ARBA" id="ARBA00022777"/>
    </source>
</evidence>
<feature type="compositionally biased region" description="Basic and acidic residues" evidence="13">
    <location>
        <begin position="9"/>
        <end position="23"/>
    </location>
</feature>
<dbReference type="EMBL" id="MUZR01000014">
    <property type="protein sequence ID" value="OOC10563.1"/>
    <property type="molecule type" value="Genomic_DNA"/>
</dbReference>
<dbReference type="Gene3D" id="1.10.287.130">
    <property type="match status" value="1"/>
</dbReference>
<organism evidence="16 17">
    <name type="scientific">Thioalkalivibrio halophilus</name>
    <dbReference type="NCBI Taxonomy" id="252474"/>
    <lineage>
        <taxon>Bacteria</taxon>
        <taxon>Pseudomonadati</taxon>
        <taxon>Pseudomonadota</taxon>
        <taxon>Gammaproteobacteria</taxon>
        <taxon>Chromatiales</taxon>
        <taxon>Ectothiorhodospiraceae</taxon>
        <taxon>Thioalkalivibrio</taxon>
    </lineage>
</organism>
<feature type="domain" description="Response regulatory" evidence="15">
    <location>
        <begin position="325"/>
        <end position="438"/>
    </location>
</feature>
<evidence type="ECO:0000256" key="12">
    <source>
        <dbReference type="PROSITE-ProRule" id="PRU00169"/>
    </source>
</evidence>
<dbReference type="SUPFAM" id="SSF55874">
    <property type="entry name" value="ATPase domain of HSP90 chaperone/DNA topoisomerase II/histidine kinase"/>
    <property type="match status" value="1"/>
</dbReference>
<dbReference type="InterPro" id="IPR011006">
    <property type="entry name" value="CheY-like_superfamily"/>
</dbReference>
<evidence type="ECO:0000256" key="13">
    <source>
        <dbReference type="SAM" id="MobiDB-lite"/>
    </source>
</evidence>
<dbReference type="PRINTS" id="PR00344">
    <property type="entry name" value="BCTRLSENSOR"/>
</dbReference>
<accession>A0A1V3A0E9</accession>
<dbReference type="OrthoDB" id="5563233at2"/>
<evidence type="ECO:0000256" key="10">
    <source>
        <dbReference type="ARBA" id="ARBA00023136"/>
    </source>
</evidence>
<keyword evidence="6" id="KW-0547">Nucleotide-binding</keyword>
<dbReference type="PANTHER" id="PTHR43047">
    <property type="entry name" value="TWO-COMPONENT HISTIDINE PROTEIN KINASE"/>
    <property type="match status" value="1"/>
</dbReference>
<reference evidence="16 17" key="1">
    <citation type="submission" date="2017-02" db="EMBL/GenBank/DDBJ databases">
        <title>Genomic diversity within the haloalkaliphilic genus Thioalkalivibrio.</title>
        <authorList>
            <person name="Ahn A.-C."/>
            <person name="Meier-Kolthoff J."/>
            <person name="Overmars L."/>
            <person name="Richter M."/>
            <person name="Woyke T."/>
            <person name="Sorokin D.Y."/>
            <person name="Muyzer G."/>
        </authorList>
    </citation>
    <scope>NUCLEOTIDE SEQUENCE [LARGE SCALE GENOMIC DNA]</scope>
    <source>
        <strain evidence="16 17">HL17</strain>
    </source>
</reference>
<dbReference type="SUPFAM" id="SSF52172">
    <property type="entry name" value="CheY-like"/>
    <property type="match status" value="2"/>
</dbReference>
<dbReference type="Pfam" id="PF00072">
    <property type="entry name" value="Response_reg"/>
    <property type="match status" value="2"/>
</dbReference>
<dbReference type="InterPro" id="IPR003594">
    <property type="entry name" value="HATPase_dom"/>
</dbReference>
<dbReference type="Pfam" id="PF02518">
    <property type="entry name" value="HATPase_c"/>
    <property type="match status" value="1"/>
</dbReference>
<name>A0A1V3A0E9_9GAMM</name>
<keyword evidence="7 16" id="KW-0418">Kinase</keyword>
<dbReference type="Pfam" id="PF00512">
    <property type="entry name" value="HisKA"/>
    <property type="match status" value="1"/>
</dbReference>
<dbReference type="GO" id="GO:0009927">
    <property type="term" value="F:histidine phosphotransfer kinase activity"/>
    <property type="evidence" value="ECO:0007669"/>
    <property type="project" value="TreeGrafter"/>
</dbReference>
<feature type="domain" description="Histidine kinase" evidence="14">
    <location>
        <begin position="77"/>
        <end position="301"/>
    </location>
</feature>
<dbReference type="Gene3D" id="3.30.565.10">
    <property type="entry name" value="Histidine kinase-like ATPase, C-terminal domain"/>
    <property type="match status" value="1"/>
</dbReference>
<keyword evidence="10" id="KW-0472">Membrane</keyword>
<evidence type="ECO:0000256" key="5">
    <source>
        <dbReference type="ARBA" id="ARBA00022679"/>
    </source>
</evidence>
<dbReference type="CDD" id="cd00082">
    <property type="entry name" value="HisKA"/>
    <property type="match status" value="1"/>
</dbReference>
<dbReference type="InterPro" id="IPR004358">
    <property type="entry name" value="Sig_transdc_His_kin-like_C"/>
</dbReference>
<proteinExistence type="predicted"/>
<dbReference type="FunFam" id="3.30.565.10:FF:000010">
    <property type="entry name" value="Sensor histidine kinase RcsC"/>
    <property type="match status" value="1"/>
</dbReference>
<evidence type="ECO:0000256" key="3">
    <source>
        <dbReference type="ARBA" id="ARBA00012438"/>
    </source>
</evidence>
<feature type="domain" description="Response regulatory" evidence="15">
    <location>
        <begin position="445"/>
        <end position="562"/>
    </location>
</feature>
<evidence type="ECO:0000256" key="1">
    <source>
        <dbReference type="ARBA" id="ARBA00000085"/>
    </source>
</evidence>
<evidence type="ECO:0000256" key="9">
    <source>
        <dbReference type="ARBA" id="ARBA00023012"/>
    </source>
</evidence>
<dbReference type="InterPro" id="IPR005467">
    <property type="entry name" value="His_kinase_dom"/>
</dbReference>
<dbReference type="STRING" id="252474.B1A74_05545"/>